<dbReference type="InterPro" id="IPR036986">
    <property type="entry name" value="S4_RNA-bd_sf"/>
</dbReference>
<evidence type="ECO:0000256" key="3">
    <source>
        <dbReference type="ARBA" id="ARBA00023235"/>
    </source>
</evidence>
<proteinExistence type="inferred from homology"/>
<keyword evidence="2 4" id="KW-0694">RNA-binding</keyword>
<dbReference type="FunFam" id="3.10.290.10:FF:000003">
    <property type="entry name" value="Pseudouridine synthase"/>
    <property type="match status" value="1"/>
</dbReference>
<dbReference type="InterPro" id="IPR042092">
    <property type="entry name" value="PsdUridine_s_RsuA/RluB/E/F_cat"/>
</dbReference>
<dbReference type="InterPro" id="IPR000748">
    <property type="entry name" value="PsdUridine_synth_RsuA/RluB/E/F"/>
</dbReference>
<dbReference type="EMBL" id="CP002394">
    <property type="protein sequence ID" value="ADU31545.1"/>
    <property type="molecule type" value="Genomic_DNA"/>
</dbReference>
<dbReference type="GO" id="GO:0000455">
    <property type="term" value="P:enzyme-directed rRNA pseudouridine synthesis"/>
    <property type="evidence" value="ECO:0007669"/>
    <property type="project" value="UniProtKB-ARBA"/>
</dbReference>
<dbReference type="PROSITE" id="PS50889">
    <property type="entry name" value="S4"/>
    <property type="match status" value="1"/>
</dbReference>
<name>E6U199_EVAC2</name>
<keyword evidence="8" id="KW-1185">Reference proteome</keyword>
<dbReference type="PANTHER" id="PTHR47683">
    <property type="entry name" value="PSEUDOURIDINE SYNTHASE FAMILY PROTEIN-RELATED"/>
    <property type="match status" value="1"/>
</dbReference>
<dbReference type="CDD" id="cd02553">
    <property type="entry name" value="PseudoU_synth_RsuA"/>
    <property type="match status" value="1"/>
</dbReference>
<evidence type="ECO:0000256" key="2">
    <source>
        <dbReference type="ARBA" id="ARBA00022884"/>
    </source>
</evidence>
<evidence type="ECO:0000256" key="1">
    <source>
        <dbReference type="ARBA" id="ARBA00008348"/>
    </source>
</evidence>
<protein>
    <recommendedName>
        <fullName evidence="5">Pseudouridine synthase</fullName>
        <ecNumber evidence="5">5.4.99.-</ecNumber>
    </recommendedName>
</protein>
<dbReference type="InterPro" id="IPR002942">
    <property type="entry name" value="S4_RNA-bd"/>
</dbReference>
<comment type="similarity">
    <text evidence="1 5">Belongs to the pseudouridine synthase RsuA family.</text>
</comment>
<dbReference type="STRING" id="649639.Bcell_3303"/>
<reference evidence="7 8" key="1">
    <citation type="submission" date="2010-12" db="EMBL/GenBank/DDBJ databases">
        <title>Complete sequence of Bacillus cellulosilyticus DSM 2522.</title>
        <authorList>
            <consortium name="US DOE Joint Genome Institute"/>
            <person name="Lucas S."/>
            <person name="Copeland A."/>
            <person name="Lapidus A."/>
            <person name="Cheng J.-F."/>
            <person name="Bruce D."/>
            <person name="Goodwin L."/>
            <person name="Pitluck S."/>
            <person name="Chertkov O."/>
            <person name="Detter J.C."/>
            <person name="Han C."/>
            <person name="Tapia R."/>
            <person name="Land M."/>
            <person name="Hauser L."/>
            <person name="Jeffries C."/>
            <person name="Kyrpides N."/>
            <person name="Ivanova N."/>
            <person name="Mikhailova N."/>
            <person name="Brumm P."/>
            <person name="Mead D."/>
            <person name="Woyke T."/>
        </authorList>
    </citation>
    <scope>NUCLEOTIDE SEQUENCE [LARGE SCALE GENOMIC DNA]</scope>
    <source>
        <strain evidence="8">ATCC 21833 / DSM 2522 / FERM P-1141 / JCM 9156 / N-4</strain>
    </source>
</reference>
<dbReference type="CDD" id="cd00165">
    <property type="entry name" value="S4"/>
    <property type="match status" value="1"/>
</dbReference>
<dbReference type="GO" id="GO:0120159">
    <property type="term" value="F:rRNA pseudouridine synthase activity"/>
    <property type="evidence" value="ECO:0007669"/>
    <property type="project" value="UniProtKB-ARBA"/>
</dbReference>
<keyword evidence="3 5" id="KW-0413">Isomerase</keyword>
<evidence type="ECO:0000313" key="7">
    <source>
        <dbReference type="EMBL" id="ADU31545.1"/>
    </source>
</evidence>
<evidence type="ECO:0000313" key="8">
    <source>
        <dbReference type="Proteomes" id="UP000001401"/>
    </source>
</evidence>
<dbReference type="InterPro" id="IPR018496">
    <property type="entry name" value="PsdUridine_synth_RsuA/RluB_CS"/>
</dbReference>
<dbReference type="InterPro" id="IPR020094">
    <property type="entry name" value="TruA/RsuA/RluB/E/F_N"/>
</dbReference>
<dbReference type="HOGENOM" id="CLU_024979_1_2_9"/>
<evidence type="ECO:0000256" key="5">
    <source>
        <dbReference type="RuleBase" id="RU003887"/>
    </source>
</evidence>
<sequence>MRIDKLLSNTGFGSRKEVKGLLKKGGVTVNSELIKDGKRQIDPSEDHIEVFGEVIEYKPFIYLMMNKPKGVISATEDVTDKTVVDLLATEHALYDPFPVGRLDKDTTGFMLLTNDGKLAHQLTSPKKKVDKTYRVHIDAPLTSADEASLIAGVELDDGYITKPAKLTYGNDNTVIFLTITEGKFHQVKRMFQALGRKVINLKRETIGPLKLDPSLLLGEYRELTDEEVAGLREQNKS</sequence>
<dbReference type="GO" id="GO:0005829">
    <property type="term" value="C:cytosol"/>
    <property type="evidence" value="ECO:0007669"/>
    <property type="project" value="UniProtKB-ARBA"/>
</dbReference>
<dbReference type="NCBIfam" id="TIGR00093">
    <property type="entry name" value="pseudouridine synthase"/>
    <property type="match status" value="1"/>
</dbReference>
<dbReference type="Gene3D" id="3.30.70.1560">
    <property type="entry name" value="Alpha-L RNA-binding motif"/>
    <property type="match status" value="1"/>
</dbReference>
<dbReference type="Pfam" id="PF01479">
    <property type="entry name" value="S4"/>
    <property type="match status" value="1"/>
</dbReference>
<dbReference type="PANTHER" id="PTHR47683:SF4">
    <property type="entry name" value="PSEUDOURIDINE SYNTHASE"/>
    <property type="match status" value="1"/>
</dbReference>
<dbReference type="SMART" id="SM00363">
    <property type="entry name" value="S4"/>
    <property type="match status" value="1"/>
</dbReference>
<organism evidence="7 8">
    <name type="scientific">Evansella cellulosilytica (strain ATCC 21833 / DSM 2522 / FERM P-1141 / JCM 9156 / N-4)</name>
    <name type="common">Bacillus cellulosilyticus</name>
    <dbReference type="NCBI Taxonomy" id="649639"/>
    <lineage>
        <taxon>Bacteria</taxon>
        <taxon>Bacillati</taxon>
        <taxon>Bacillota</taxon>
        <taxon>Bacilli</taxon>
        <taxon>Bacillales</taxon>
        <taxon>Bacillaceae</taxon>
        <taxon>Evansella</taxon>
    </lineage>
</organism>
<accession>E6U199</accession>
<dbReference type="AlphaFoldDB" id="E6U199"/>
<dbReference type="GO" id="GO:0003723">
    <property type="term" value="F:RNA binding"/>
    <property type="evidence" value="ECO:0007669"/>
    <property type="project" value="UniProtKB-KW"/>
</dbReference>
<feature type="domain" description="RNA-binding S4" evidence="6">
    <location>
        <begin position="1"/>
        <end position="59"/>
    </location>
</feature>
<dbReference type="InterPro" id="IPR006145">
    <property type="entry name" value="PsdUridine_synth_RsuA/RluA"/>
</dbReference>
<dbReference type="KEGG" id="bco:Bcell_3303"/>
<dbReference type="OrthoDB" id="9807213at2"/>
<dbReference type="InterPro" id="IPR020103">
    <property type="entry name" value="PsdUridine_synth_cat_dom_sf"/>
</dbReference>
<dbReference type="InterPro" id="IPR050343">
    <property type="entry name" value="RsuA_PseudoU_synthase"/>
</dbReference>
<evidence type="ECO:0000256" key="4">
    <source>
        <dbReference type="PROSITE-ProRule" id="PRU00182"/>
    </source>
</evidence>
<dbReference type="eggNOG" id="COG1187">
    <property type="taxonomic scope" value="Bacteria"/>
</dbReference>
<dbReference type="EC" id="5.4.99.-" evidence="5"/>
<dbReference type="Gene3D" id="3.10.290.10">
    <property type="entry name" value="RNA-binding S4 domain"/>
    <property type="match status" value="1"/>
</dbReference>
<gene>
    <name evidence="7" type="ordered locus">Bcell_3303</name>
</gene>
<dbReference type="SUPFAM" id="SSF55174">
    <property type="entry name" value="Alpha-L RNA-binding motif"/>
    <property type="match status" value="1"/>
</dbReference>
<dbReference type="RefSeq" id="WP_013489876.1">
    <property type="nucleotide sequence ID" value="NC_014829.1"/>
</dbReference>
<evidence type="ECO:0000259" key="6">
    <source>
        <dbReference type="SMART" id="SM00363"/>
    </source>
</evidence>
<dbReference type="Gene3D" id="3.30.70.580">
    <property type="entry name" value="Pseudouridine synthase I, catalytic domain, N-terminal subdomain"/>
    <property type="match status" value="1"/>
</dbReference>
<dbReference type="FunFam" id="3.30.70.1560:FF:000001">
    <property type="entry name" value="Pseudouridine synthase"/>
    <property type="match status" value="1"/>
</dbReference>
<dbReference type="PROSITE" id="PS01149">
    <property type="entry name" value="PSI_RSU"/>
    <property type="match status" value="1"/>
</dbReference>
<dbReference type="Proteomes" id="UP000001401">
    <property type="component" value="Chromosome"/>
</dbReference>
<dbReference type="Pfam" id="PF00849">
    <property type="entry name" value="PseudoU_synth_2"/>
    <property type="match status" value="1"/>
</dbReference>
<dbReference type="SUPFAM" id="SSF55120">
    <property type="entry name" value="Pseudouridine synthase"/>
    <property type="match status" value="1"/>
</dbReference>